<evidence type="ECO:0000256" key="3">
    <source>
        <dbReference type="ARBA" id="ARBA00022475"/>
    </source>
</evidence>
<evidence type="ECO:0000256" key="4">
    <source>
        <dbReference type="ARBA" id="ARBA00022679"/>
    </source>
</evidence>
<evidence type="ECO:0000256" key="5">
    <source>
        <dbReference type="ARBA" id="ARBA00022692"/>
    </source>
</evidence>
<keyword evidence="8 9" id="KW-0012">Acyltransferase</keyword>
<evidence type="ECO:0000256" key="8">
    <source>
        <dbReference type="ARBA" id="ARBA00023315"/>
    </source>
</evidence>
<evidence type="ECO:0000256" key="6">
    <source>
        <dbReference type="ARBA" id="ARBA00022989"/>
    </source>
</evidence>
<evidence type="ECO:0000313" key="11">
    <source>
        <dbReference type="EMBL" id="MCY0149463.1"/>
    </source>
</evidence>
<dbReference type="InterPro" id="IPR045378">
    <property type="entry name" value="LNT_N"/>
</dbReference>
<evidence type="ECO:0000256" key="7">
    <source>
        <dbReference type="ARBA" id="ARBA00023136"/>
    </source>
</evidence>
<dbReference type="Pfam" id="PF20154">
    <property type="entry name" value="LNT_N"/>
    <property type="match status" value="1"/>
</dbReference>
<dbReference type="NCBIfam" id="TIGR00546">
    <property type="entry name" value="lnt"/>
    <property type="match status" value="1"/>
</dbReference>
<comment type="caution">
    <text evidence="11">The sequence shown here is derived from an EMBL/GenBank/DDBJ whole genome shotgun (WGS) entry which is preliminary data.</text>
</comment>
<evidence type="ECO:0000256" key="1">
    <source>
        <dbReference type="ARBA" id="ARBA00004651"/>
    </source>
</evidence>
<feature type="transmembrane region" description="Helical" evidence="9">
    <location>
        <begin position="498"/>
        <end position="514"/>
    </location>
</feature>
<evidence type="ECO:0000256" key="9">
    <source>
        <dbReference type="HAMAP-Rule" id="MF_01148"/>
    </source>
</evidence>
<dbReference type="Gene3D" id="3.60.110.10">
    <property type="entry name" value="Carbon-nitrogen hydrolase"/>
    <property type="match status" value="1"/>
</dbReference>
<dbReference type="CDD" id="cd07571">
    <property type="entry name" value="ALP_N-acyl_transferase"/>
    <property type="match status" value="1"/>
</dbReference>
<proteinExistence type="inferred from homology"/>
<gene>
    <name evidence="9 11" type="primary">lnt</name>
    <name evidence="11" type="ORF">OEG84_17555</name>
</gene>
<protein>
    <recommendedName>
        <fullName evidence="9">Apolipoprotein N-acyltransferase</fullName>
        <shortName evidence="9">ALP N-acyltransferase</shortName>
        <ecNumber evidence="9">2.3.1.269</ecNumber>
    </recommendedName>
</protein>
<feature type="transmembrane region" description="Helical" evidence="9">
    <location>
        <begin position="171"/>
        <end position="190"/>
    </location>
</feature>
<comment type="catalytic activity">
    <reaction evidence="9">
        <text>N-terminal S-1,2-diacyl-sn-glyceryl-L-cysteinyl-[lipoprotein] + a glycerophospholipid = N-acyl-S-1,2-diacyl-sn-glyceryl-L-cysteinyl-[lipoprotein] + a 2-acyl-sn-glycero-3-phospholipid + H(+)</text>
        <dbReference type="Rhea" id="RHEA:48228"/>
        <dbReference type="Rhea" id="RHEA-COMP:14681"/>
        <dbReference type="Rhea" id="RHEA-COMP:14684"/>
        <dbReference type="ChEBI" id="CHEBI:15378"/>
        <dbReference type="ChEBI" id="CHEBI:136912"/>
        <dbReference type="ChEBI" id="CHEBI:140656"/>
        <dbReference type="ChEBI" id="CHEBI:140657"/>
        <dbReference type="ChEBI" id="CHEBI:140660"/>
        <dbReference type="EC" id="2.3.1.269"/>
    </reaction>
</comment>
<organism evidence="11 12">
    <name type="scientific">Hoeflea algicola</name>
    <dbReference type="NCBI Taxonomy" id="2983763"/>
    <lineage>
        <taxon>Bacteria</taxon>
        <taxon>Pseudomonadati</taxon>
        <taxon>Pseudomonadota</taxon>
        <taxon>Alphaproteobacteria</taxon>
        <taxon>Hyphomicrobiales</taxon>
        <taxon>Rhizobiaceae</taxon>
        <taxon>Hoeflea</taxon>
    </lineage>
</organism>
<reference evidence="11" key="1">
    <citation type="submission" date="2022-10" db="EMBL/GenBank/DDBJ databases">
        <title>Hoeflea sp. G2-23, isolated from marine algae.</title>
        <authorList>
            <person name="Kristyanto S."/>
            <person name="Kim J.M."/>
            <person name="Jeon C.O."/>
        </authorList>
    </citation>
    <scope>NUCLEOTIDE SEQUENCE</scope>
    <source>
        <strain evidence="11">G2-23</strain>
    </source>
</reference>
<evidence type="ECO:0000313" key="12">
    <source>
        <dbReference type="Proteomes" id="UP001073227"/>
    </source>
</evidence>
<feature type="domain" description="CN hydrolase" evidence="10">
    <location>
        <begin position="236"/>
        <end position="485"/>
    </location>
</feature>
<dbReference type="EC" id="2.3.1.269" evidence="9"/>
<dbReference type="InterPro" id="IPR036526">
    <property type="entry name" value="C-N_Hydrolase_sf"/>
</dbReference>
<comment type="function">
    <text evidence="9">Catalyzes the phospholipid dependent N-acylation of the N-terminal cysteine of apolipoprotein, the last step in lipoprotein maturation.</text>
</comment>
<feature type="transmembrane region" description="Helical" evidence="9">
    <location>
        <begin position="62"/>
        <end position="81"/>
    </location>
</feature>
<feature type="transmembrane region" description="Helical" evidence="9">
    <location>
        <begin position="197"/>
        <end position="216"/>
    </location>
</feature>
<evidence type="ECO:0000259" key="10">
    <source>
        <dbReference type="PROSITE" id="PS50263"/>
    </source>
</evidence>
<comment type="similarity">
    <text evidence="2 9">Belongs to the CN hydrolase family. Apolipoprotein N-acyltransferase subfamily.</text>
</comment>
<dbReference type="PANTHER" id="PTHR38686:SF1">
    <property type="entry name" value="APOLIPOPROTEIN N-ACYLTRANSFERASE"/>
    <property type="match status" value="1"/>
</dbReference>
<dbReference type="Proteomes" id="UP001073227">
    <property type="component" value="Unassembled WGS sequence"/>
</dbReference>
<dbReference type="PANTHER" id="PTHR38686">
    <property type="entry name" value="APOLIPOPROTEIN N-ACYLTRANSFERASE"/>
    <property type="match status" value="1"/>
</dbReference>
<keyword evidence="6 9" id="KW-1133">Transmembrane helix</keyword>
<keyword evidence="7 9" id="KW-0472">Membrane</keyword>
<dbReference type="InterPro" id="IPR003010">
    <property type="entry name" value="C-N_Hydrolase"/>
</dbReference>
<dbReference type="HAMAP" id="MF_01148">
    <property type="entry name" value="Lnt"/>
    <property type="match status" value="1"/>
</dbReference>
<dbReference type="PROSITE" id="PS50263">
    <property type="entry name" value="CN_HYDROLASE"/>
    <property type="match status" value="1"/>
</dbReference>
<name>A0ABT3ZCT8_9HYPH</name>
<feature type="transmembrane region" description="Helical" evidence="9">
    <location>
        <begin position="128"/>
        <end position="151"/>
    </location>
</feature>
<dbReference type="EMBL" id="JAOVZR010000001">
    <property type="protein sequence ID" value="MCY0149463.1"/>
    <property type="molecule type" value="Genomic_DNA"/>
</dbReference>
<accession>A0ABT3ZCT8</accession>
<feature type="transmembrane region" description="Helical" evidence="9">
    <location>
        <begin position="93"/>
        <end position="116"/>
    </location>
</feature>
<keyword evidence="4 9" id="KW-0808">Transferase</keyword>
<keyword evidence="12" id="KW-1185">Reference proteome</keyword>
<comment type="pathway">
    <text evidence="9">Protein modification; lipoprotein biosynthesis (N-acyl transfer).</text>
</comment>
<dbReference type="SUPFAM" id="SSF56317">
    <property type="entry name" value="Carbon-nitrogen hydrolase"/>
    <property type="match status" value="1"/>
</dbReference>
<dbReference type="InterPro" id="IPR004563">
    <property type="entry name" value="Apolipo_AcylTrfase"/>
</dbReference>
<dbReference type="Pfam" id="PF00795">
    <property type="entry name" value="CN_hydrolase"/>
    <property type="match status" value="1"/>
</dbReference>
<sequence>MLSWGARRIALALFAGAISVLALPPFNFFAVLFVSFPILVWLLDGASGPADAGVLGRLRPAFATGWWFGLGYFVAGLWWLGNALLVEADSFAWALPLAVLGLPALLAIFYGLATAVARLMWSDGLGRIAALSAAFGLAEWVRSFALTGFPWNAIGYAAMPAPILMQSAEIVGLYGISALTVFVFSAPALIGTKRAAVPGILLALLLFLAHAGYGWWSLQRLGGDQAAPQEAIIRIVQPAIDQSAKWDASERERIFSRLLSLSALAPREGQLRPTHIIWPETALPFLLTENPGALSRIADMLQVGQTLVTGAVRREDGIGGAPERYYNTIYAIDDEGQIIGSADKTHLVPFGEYLPFEAMLRRFGLSPVADSFGGFTAAERRSLLDLPGGLGAVPLICYEAIFPELSELPDGRGDLLLNLTNDAWYGLTPGPYQHLRQAQLRSVETRLPMVRAANSGISAATDAAGNIIASLPLGDSGVLDVALPARKGQFWSVKSREFNFGLIIATMILFALVARRSKIYSSD</sequence>
<keyword evidence="3 9" id="KW-1003">Cell membrane</keyword>
<evidence type="ECO:0000256" key="2">
    <source>
        <dbReference type="ARBA" id="ARBA00010065"/>
    </source>
</evidence>
<keyword evidence="5 9" id="KW-0812">Transmembrane</keyword>
<comment type="subcellular location">
    <subcellularLocation>
        <location evidence="1 9">Cell membrane</location>
        <topology evidence="1 9">Multi-pass membrane protein</topology>
    </subcellularLocation>
</comment>